<dbReference type="Pfam" id="PF00005">
    <property type="entry name" value="ABC_tran"/>
    <property type="match status" value="1"/>
</dbReference>
<dbReference type="FunFam" id="3.40.50.300:FF:000425">
    <property type="entry name" value="Probable ABC transporter, ATP-binding subunit"/>
    <property type="match status" value="1"/>
</dbReference>
<dbReference type="AlphaFoldDB" id="A0A938Y0P7"/>
<dbReference type="InterPro" id="IPR008995">
    <property type="entry name" value="Mo/tungstate-bd_C_term_dom"/>
</dbReference>
<name>A0A938Y0P7_9BACL</name>
<dbReference type="SMART" id="SM00382">
    <property type="entry name" value="AAA"/>
    <property type="match status" value="1"/>
</dbReference>
<dbReference type="GO" id="GO:0015418">
    <property type="term" value="F:ABC-type quaternary ammonium compound transporting activity"/>
    <property type="evidence" value="ECO:0007669"/>
    <property type="project" value="UniProtKB-EC"/>
</dbReference>
<evidence type="ECO:0000256" key="4">
    <source>
        <dbReference type="ARBA" id="ARBA00022967"/>
    </source>
</evidence>
<keyword evidence="5" id="KW-0764">Sulfate transport</keyword>
<dbReference type="EC" id="7.6.2.9" evidence="8"/>
<comment type="caution">
    <text evidence="11">The sequence shown here is derived from an EMBL/GenBank/DDBJ whole genome shotgun (WGS) entry which is preliminary data.</text>
</comment>
<dbReference type="InterPro" id="IPR003439">
    <property type="entry name" value="ABC_transporter-like_ATP-bd"/>
</dbReference>
<keyword evidence="2" id="KW-0547">Nucleotide-binding</keyword>
<dbReference type="InterPro" id="IPR003593">
    <property type="entry name" value="AAA+_ATPase"/>
</dbReference>
<dbReference type="InterPro" id="IPR017871">
    <property type="entry name" value="ABC_transporter-like_CS"/>
</dbReference>
<reference evidence="11" key="1">
    <citation type="submission" date="2021-01" db="EMBL/GenBank/DDBJ databases">
        <title>Genomic Encyclopedia of Type Strains, Phase IV (KMG-IV): sequencing the most valuable type-strain genomes for metagenomic binning, comparative biology and taxonomic classification.</title>
        <authorList>
            <person name="Goeker M."/>
        </authorList>
    </citation>
    <scope>NUCLEOTIDE SEQUENCE</scope>
    <source>
        <strain evidence="11">DSM 25523</strain>
    </source>
</reference>
<proteinExistence type="predicted"/>
<comment type="subunit">
    <text evidence="7">The complex is composed of two ATP-binding proteins (OpuCA), two transmembrane proteins (OpuCB and OpuCD) and a solute-binding protein (OpuCC).</text>
</comment>
<dbReference type="NCBIfam" id="TIGR00968">
    <property type="entry name" value="3a0106s01"/>
    <property type="match status" value="1"/>
</dbReference>
<dbReference type="SUPFAM" id="SSF52540">
    <property type="entry name" value="P-loop containing nucleoside triphosphate hydrolases"/>
    <property type="match status" value="1"/>
</dbReference>
<dbReference type="PROSITE" id="PS00211">
    <property type="entry name" value="ABC_TRANSPORTER_1"/>
    <property type="match status" value="1"/>
</dbReference>
<dbReference type="InterPro" id="IPR050093">
    <property type="entry name" value="ABC_SmlMolc_Importer"/>
</dbReference>
<evidence type="ECO:0000256" key="3">
    <source>
        <dbReference type="ARBA" id="ARBA00022840"/>
    </source>
</evidence>
<gene>
    <name evidence="11" type="ORF">JOD01_000586</name>
</gene>
<evidence type="ECO:0000256" key="2">
    <source>
        <dbReference type="ARBA" id="ARBA00022741"/>
    </source>
</evidence>
<evidence type="ECO:0000256" key="1">
    <source>
        <dbReference type="ARBA" id="ARBA00022448"/>
    </source>
</evidence>
<dbReference type="GO" id="GO:0005524">
    <property type="term" value="F:ATP binding"/>
    <property type="evidence" value="ECO:0007669"/>
    <property type="project" value="UniProtKB-KW"/>
</dbReference>
<keyword evidence="3 11" id="KW-0067">ATP-binding</keyword>
<evidence type="ECO:0000256" key="9">
    <source>
        <dbReference type="ARBA" id="ARBA00070305"/>
    </source>
</evidence>
<dbReference type="GO" id="GO:0016887">
    <property type="term" value="F:ATP hydrolysis activity"/>
    <property type="evidence" value="ECO:0007669"/>
    <property type="project" value="InterPro"/>
</dbReference>
<keyword evidence="1" id="KW-0813">Transport</keyword>
<dbReference type="PROSITE" id="PS50893">
    <property type="entry name" value="ABC_TRANSPORTER_2"/>
    <property type="match status" value="1"/>
</dbReference>
<dbReference type="RefSeq" id="WP_204516702.1">
    <property type="nucleotide sequence ID" value="NZ_BAABIN010000009.1"/>
</dbReference>
<protein>
    <recommendedName>
        <fullName evidence="9">Carnitine transport ATP-binding protein OpuCA</fullName>
        <ecNumber evidence="8">7.6.2.9</ecNumber>
    </recommendedName>
</protein>
<dbReference type="PANTHER" id="PTHR42781">
    <property type="entry name" value="SPERMIDINE/PUTRESCINE IMPORT ATP-BINDING PROTEIN POTA"/>
    <property type="match status" value="1"/>
</dbReference>
<dbReference type="GO" id="GO:0043190">
    <property type="term" value="C:ATP-binding cassette (ABC) transporter complex"/>
    <property type="evidence" value="ECO:0007669"/>
    <property type="project" value="InterPro"/>
</dbReference>
<evidence type="ECO:0000256" key="7">
    <source>
        <dbReference type="ARBA" id="ARBA00063934"/>
    </source>
</evidence>
<dbReference type="InterPro" id="IPR027417">
    <property type="entry name" value="P-loop_NTPase"/>
</dbReference>
<evidence type="ECO:0000313" key="11">
    <source>
        <dbReference type="EMBL" id="MBM7589000.1"/>
    </source>
</evidence>
<organism evidence="11 12">
    <name type="scientific">Brevibacillus fulvus</name>
    <dbReference type="NCBI Taxonomy" id="1125967"/>
    <lineage>
        <taxon>Bacteria</taxon>
        <taxon>Bacillati</taxon>
        <taxon>Bacillota</taxon>
        <taxon>Bacilli</taxon>
        <taxon>Bacillales</taxon>
        <taxon>Paenibacillaceae</taxon>
        <taxon>Brevibacillus</taxon>
    </lineage>
</organism>
<evidence type="ECO:0000313" key="12">
    <source>
        <dbReference type="Proteomes" id="UP000717624"/>
    </source>
</evidence>
<dbReference type="InterPro" id="IPR005666">
    <property type="entry name" value="Sulph_transpt1"/>
</dbReference>
<dbReference type="GO" id="GO:0015419">
    <property type="term" value="F:ABC-type sulfate transporter activity"/>
    <property type="evidence" value="ECO:0007669"/>
    <property type="project" value="InterPro"/>
</dbReference>
<comment type="catalytic activity">
    <reaction evidence="6">
        <text>a quaternary ammonium(out) + ATP + H2O = a quaternary ammonium(in) + ADP + phosphate + H(+)</text>
        <dbReference type="Rhea" id="RHEA:11036"/>
        <dbReference type="ChEBI" id="CHEBI:15377"/>
        <dbReference type="ChEBI" id="CHEBI:15378"/>
        <dbReference type="ChEBI" id="CHEBI:30616"/>
        <dbReference type="ChEBI" id="CHEBI:35267"/>
        <dbReference type="ChEBI" id="CHEBI:43474"/>
        <dbReference type="ChEBI" id="CHEBI:456216"/>
        <dbReference type="EC" id="7.6.2.9"/>
    </reaction>
</comment>
<evidence type="ECO:0000256" key="6">
    <source>
        <dbReference type="ARBA" id="ARBA00052482"/>
    </source>
</evidence>
<dbReference type="SUPFAM" id="SSF50331">
    <property type="entry name" value="MOP-like"/>
    <property type="match status" value="1"/>
</dbReference>
<dbReference type="EMBL" id="JAFBEB010000001">
    <property type="protein sequence ID" value="MBM7589000.1"/>
    <property type="molecule type" value="Genomic_DNA"/>
</dbReference>
<dbReference type="Proteomes" id="UP000717624">
    <property type="component" value="Unassembled WGS sequence"/>
</dbReference>
<keyword evidence="4" id="KW-1278">Translocase</keyword>
<feature type="domain" description="ABC transporter" evidence="10">
    <location>
        <begin position="3"/>
        <end position="233"/>
    </location>
</feature>
<evidence type="ECO:0000256" key="8">
    <source>
        <dbReference type="ARBA" id="ARBA00066388"/>
    </source>
</evidence>
<dbReference type="PANTHER" id="PTHR42781:SF4">
    <property type="entry name" value="SPERMIDINE_PUTRESCINE IMPORT ATP-BINDING PROTEIN POTA"/>
    <property type="match status" value="1"/>
</dbReference>
<dbReference type="InterPro" id="IPR013611">
    <property type="entry name" value="Transp-assoc_OB_typ2"/>
</dbReference>
<evidence type="ECO:0000256" key="5">
    <source>
        <dbReference type="ARBA" id="ARBA00023032"/>
    </source>
</evidence>
<accession>A0A938Y0P7</accession>
<dbReference type="Pfam" id="PF08402">
    <property type="entry name" value="TOBE_2"/>
    <property type="match status" value="1"/>
</dbReference>
<sequence length="373" mass="41725">MHIEVRDLVKTFGDVAAVNKASFQIQNGHLVGLLGPSGGGKTSILRMLAGLEQPTAGEIYFDGKLVNPIPVQDRGIGFVFQHYALFKHMTVFENVAYGLKVKKQKRQAINERVYELLQLIGLEGTENKYPHQLSGGQRQRVAFARALAPKPRLLLLDEPFAAIDAKVRKELRLWLRNLINQFGTTTIFVTHDQDEAMEVADDLIIVQKGRVEQQGAPWDIYNHPASAFVASFIGESNKLKAPVALQGFPELSAYRAGGEWQEGTQVFIRPEAIELRATHHPQTAEAGEPGKITHVHFRGDAWYVEVELAGGMTLFTYQPLHQEALQAGDSVSVFIQQLFVFAPSDIRILENRSRKGQRRLYVYPTTEKRSGSK</sequence>
<evidence type="ECO:0000259" key="10">
    <source>
        <dbReference type="PROSITE" id="PS50893"/>
    </source>
</evidence>
<dbReference type="Gene3D" id="3.40.50.300">
    <property type="entry name" value="P-loop containing nucleotide triphosphate hydrolases"/>
    <property type="match status" value="1"/>
</dbReference>
<keyword evidence="12" id="KW-1185">Reference proteome</keyword>